<dbReference type="InterPro" id="IPR051678">
    <property type="entry name" value="AGP_Transferase"/>
</dbReference>
<dbReference type="Gene3D" id="3.90.1200.10">
    <property type="match status" value="1"/>
</dbReference>
<name>A0AAD4F924_9PEZI</name>
<dbReference type="EMBL" id="JAHCVI010000001">
    <property type="protein sequence ID" value="KAG7294082.1"/>
    <property type="molecule type" value="Genomic_DNA"/>
</dbReference>
<dbReference type="InterPro" id="IPR011009">
    <property type="entry name" value="Kinase-like_dom_sf"/>
</dbReference>
<accession>A0AAD4F924</accession>
<dbReference type="PANTHER" id="PTHR21310:SF48">
    <property type="entry name" value="AMINOGLYCOSIDE PHOSPHOTRANSFERASE DOMAIN-CONTAINING PROTEIN"/>
    <property type="match status" value="1"/>
</dbReference>
<organism evidence="2 3">
    <name type="scientific">Staphylotrichum longicolle</name>
    <dbReference type="NCBI Taxonomy" id="669026"/>
    <lineage>
        <taxon>Eukaryota</taxon>
        <taxon>Fungi</taxon>
        <taxon>Dikarya</taxon>
        <taxon>Ascomycota</taxon>
        <taxon>Pezizomycotina</taxon>
        <taxon>Sordariomycetes</taxon>
        <taxon>Sordariomycetidae</taxon>
        <taxon>Sordariales</taxon>
        <taxon>Chaetomiaceae</taxon>
        <taxon>Staphylotrichum</taxon>
    </lineage>
</organism>
<evidence type="ECO:0000313" key="3">
    <source>
        <dbReference type="Proteomes" id="UP001197093"/>
    </source>
</evidence>
<dbReference type="InterPro" id="IPR002575">
    <property type="entry name" value="Aminoglycoside_PTrfase"/>
</dbReference>
<dbReference type="PANTHER" id="PTHR21310">
    <property type="entry name" value="AMINOGLYCOSIDE PHOSPHOTRANSFERASE-RELATED-RELATED"/>
    <property type="match status" value="1"/>
</dbReference>
<proteinExistence type="predicted"/>
<sequence length="291" mass="34089">MASRPSLPYYAPPDLLPAPLPTVADILASKSFLSEVYNSTHVVRVGDHFIVKYGKWVTLQEGENMLFVRQTTNIPVPTVYALFHDDETDFKFIVQEFIPGKTLEKVWPTLSDADKAAVASQLRRHMDELRGIPAPGFYGGIWRQPIQDYFFTDVNLGTRPHLDETISGPQETEEQWTEAMWRCLDDRVYGDDRLRLPFLRQHYHALFKGHKPVFTHADLLHENIMLREDGKTVVIIDWERSGWYPSYWEYGVATYLCRCKDDWWKWLPKILDEWVAEAGWLHVHLKYVLFF</sequence>
<dbReference type="SUPFAM" id="SSF56112">
    <property type="entry name" value="Protein kinase-like (PK-like)"/>
    <property type="match status" value="1"/>
</dbReference>
<comment type="caution">
    <text evidence="2">The sequence shown here is derived from an EMBL/GenBank/DDBJ whole genome shotgun (WGS) entry which is preliminary data.</text>
</comment>
<evidence type="ECO:0000259" key="1">
    <source>
        <dbReference type="Pfam" id="PF01636"/>
    </source>
</evidence>
<protein>
    <recommendedName>
        <fullName evidence="1">Aminoglycoside phosphotransferase domain-containing protein</fullName>
    </recommendedName>
</protein>
<feature type="domain" description="Aminoglycoside phosphotransferase" evidence="1">
    <location>
        <begin position="67"/>
        <end position="272"/>
    </location>
</feature>
<keyword evidence="3" id="KW-1185">Reference proteome</keyword>
<dbReference type="Proteomes" id="UP001197093">
    <property type="component" value="Unassembled WGS sequence"/>
</dbReference>
<dbReference type="Gene3D" id="3.30.200.150">
    <property type="match status" value="1"/>
</dbReference>
<reference evidence="2" key="1">
    <citation type="submission" date="2023-02" db="EMBL/GenBank/DDBJ databases">
        <authorList>
            <person name="Palmer J.M."/>
        </authorList>
    </citation>
    <scope>NUCLEOTIDE SEQUENCE</scope>
    <source>
        <strain evidence="2">FW57</strain>
    </source>
</reference>
<gene>
    <name evidence="2" type="ORF">NEMBOFW57_004144</name>
</gene>
<dbReference type="Pfam" id="PF01636">
    <property type="entry name" value="APH"/>
    <property type="match status" value="1"/>
</dbReference>
<dbReference type="CDD" id="cd05120">
    <property type="entry name" value="APH_ChoK_like"/>
    <property type="match status" value="1"/>
</dbReference>
<evidence type="ECO:0000313" key="2">
    <source>
        <dbReference type="EMBL" id="KAG7294082.1"/>
    </source>
</evidence>
<dbReference type="AlphaFoldDB" id="A0AAD4F924"/>